<sequence>MVGFSEDIRKPSSDGDVDEGSATGAKSDWRRRERRQAQKYFGKRLTNADHQLIKNYAQSLDLDMSDLIAPYVDKILKQARAHARQTTRAIAS</sequence>
<name>A0A1X1YYB2_9MYCO</name>
<proteinExistence type="predicted"/>
<dbReference type="AlphaFoldDB" id="A0A1X1YYB2"/>
<evidence type="ECO:0000256" key="1">
    <source>
        <dbReference type="SAM" id="MobiDB-lite"/>
    </source>
</evidence>
<protein>
    <submittedName>
        <fullName evidence="2">Uncharacterized protein</fullName>
    </submittedName>
</protein>
<feature type="region of interest" description="Disordered" evidence="1">
    <location>
        <begin position="1"/>
        <end position="33"/>
    </location>
</feature>
<evidence type="ECO:0000313" key="2">
    <source>
        <dbReference type="EMBL" id="ORW16072.1"/>
    </source>
</evidence>
<dbReference type="EMBL" id="LQPH01000164">
    <property type="protein sequence ID" value="ORW16072.1"/>
    <property type="molecule type" value="Genomic_DNA"/>
</dbReference>
<organism evidence="2 3">
    <name type="scientific">Mycobacterium nebraskense</name>
    <dbReference type="NCBI Taxonomy" id="244292"/>
    <lineage>
        <taxon>Bacteria</taxon>
        <taxon>Bacillati</taxon>
        <taxon>Actinomycetota</taxon>
        <taxon>Actinomycetes</taxon>
        <taxon>Mycobacteriales</taxon>
        <taxon>Mycobacteriaceae</taxon>
        <taxon>Mycobacterium</taxon>
    </lineage>
</organism>
<dbReference type="RefSeq" id="WP_085165223.1">
    <property type="nucleotide sequence ID" value="NZ_JACKSS010000021.1"/>
</dbReference>
<gene>
    <name evidence="2" type="ORF">AWC17_15115</name>
</gene>
<feature type="compositionally biased region" description="Basic and acidic residues" evidence="1">
    <location>
        <begin position="1"/>
        <end position="13"/>
    </location>
</feature>
<comment type="caution">
    <text evidence="2">The sequence shown here is derived from an EMBL/GenBank/DDBJ whole genome shotgun (WGS) entry which is preliminary data.</text>
</comment>
<dbReference type="Proteomes" id="UP000193781">
    <property type="component" value="Unassembled WGS sequence"/>
</dbReference>
<keyword evidence="3" id="KW-1185">Reference proteome</keyword>
<reference evidence="2 3" key="1">
    <citation type="submission" date="2016-01" db="EMBL/GenBank/DDBJ databases">
        <title>The new phylogeny of the genus Mycobacterium.</title>
        <authorList>
            <person name="Tarcisio F."/>
            <person name="Conor M."/>
            <person name="Antonella G."/>
            <person name="Elisabetta G."/>
            <person name="Giulia F.S."/>
            <person name="Sara T."/>
            <person name="Anna F."/>
            <person name="Clotilde B."/>
            <person name="Roberto B."/>
            <person name="Veronica D.S."/>
            <person name="Fabio R."/>
            <person name="Monica P."/>
            <person name="Olivier J."/>
            <person name="Enrico T."/>
            <person name="Nicola S."/>
        </authorList>
    </citation>
    <scope>NUCLEOTIDE SEQUENCE [LARGE SCALE GENOMIC DNA]</scope>
    <source>
        <strain evidence="2 3">DSM 44803</strain>
    </source>
</reference>
<accession>A0A1X1YYB2</accession>
<evidence type="ECO:0000313" key="3">
    <source>
        <dbReference type="Proteomes" id="UP000193781"/>
    </source>
</evidence>